<dbReference type="KEGG" id="kuy:FY550_12235"/>
<keyword evidence="4" id="KW-0472">Membrane</keyword>
<dbReference type="AlphaFoldDB" id="A0A1S1NV55"/>
<evidence type="ECO:0000313" key="5">
    <source>
        <dbReference type="EMBL" id="QEL11829.1"/>
    </source>
</evidence>
<dbReference type="OrthoDB" id="5405464at2"/>
<accession>A0A1S1NV55</accession>
<organism evidence="5 6">
    <name type="scientific">Kushneria phosphatilytica</name>
    <dbReference type="NCBI Taxonomy" id="657387"/>
    <lineage>
        <taxon>Bacteria</taxon>
        <taxon>Pseudomonadati</taxon>
        <taxon>Pseudomonadota</taxon>
        <taxon>Gammaproteobacteria</taxon>
        <taxon>Oceanospirillales</taxon>
        <taxon>Halomonadaceae</taxon>
        <taxon>Kushneria</taxon>
    </lineage>
</organism>
<dbReference type="InterPro" id="IPR019109">
    <property type="entry name" value="MamF_MmsF"/>
</dbReference>
<evidence type="ECO:0000256" key="3">
    <source>
        <dbReference type="ARBA" id="ARBA00022989"/>
    </source>
</evidence>
<protein>
    <submittedName>
        <fullName evidence="5">Uncharacterized protein</fullName>
    </submittedName>
</protein>
<keyword evidence="6" id="KW-1185">Reference proteome</keyword>
<dbReference type="STRING" id="657387.BH688_09435"/>
<name>A0A1S1NV55_9GAMM</name>
<reference evidence="5 6" key="1">
    <citation type="submission" date="2019-08" db="EMBL/GenBank/DDBJ databases">
        <title>Complete genome sequence of Kushneria sp. YCWA18, a halophilic phosphate-solubilizing bacterium isolated from Daqiao saltern in China.</title>
        <authorList>
            <person name="Du G.-X."/>
            <person name="Qu L.-Y."/>
        </authorList>
    </citation>
    <scope>NUCLEOTIDE SEQUENCE [LARGE SCALE GENOMIC DNA]</scope>
    <source>
        <strain evidence="5 6">YCWA18</strain>
    </source>
</reference>
<dbReference type="RefSeq" id="WP_070978741.1">
    <property type="nucleotide sequence ID" value="NZ_CP043420.1"/>
</dbReference>
<evidence type="ECO:0000256" key="4">
    <source>
        <dbReference type="ARBA" id="ARBA00023136"/>
    </source>
</evidence>
<evidence type="ECO:0000256" key="1">
    <source>
        <dbReference type="ARBA" id="ARBA00004141"/>
    </source>
</evidence>
<proteinExistence type="predicted"/>
<gene>
    <name evidence="5" type="ORF">FY550_12235</name>
</gene>
<keyword evidence="3" id="KW-1133">Transmembrane helix</keyword>
<dbReference type="Proteomes" id="UP000322553">
    <property type="component" value="Chromosome"/>
</dbReference>
<keyword evidence="2" id="KW-0812">Transmembrane</keyword>
<sequence length="120" mass="14042">MTSDMTTGYSRDDADPTLARVVYILYLISLAVGITAVAGLLIAWFCRRDAPPWLYAHYRFQIRTFWIGLLWFTLATLLLVVGVGFLLYGLVYAWIIVRCIRGWRELERRSAPQPLLNWWW</sequence>
<evidence type="ECO:0000256" key="2">
    <source>
        <dbReference type="ARBA" id="ARBA00022692"/>
    </source>
</evidence>
<comment type="subcellular location">
    <subcellularLocation>
        <location evidence="1">Membrane</location>
        <topology evidence="1">Multi-pass membrane protein</topology>
    </subcellularLocation>
</comment>
<dbReference type="Pfam" id="PF09685">
    <property type="entry name" value="MamF_MmsF"/>
    <property type="match status" value="1"/>
</dbReference>
<dbReference type="EMBL" id="CP043420">
    <property type="protein sequence ID" value="QEL11829.1"/>
    <property type="molecule type" value="Genomic_DNA"/>
</dbReference>
<evidence type="ECO:0000313" key="6">
    <source>
        <dbReference type="Proteomes" id="UP000322553"/>
    </source>
</evidence>